<evidence type="ECO:0000256" key="1">
    <source>
        <dbReference type="SAM" id="MobiDB-lite"/>
    </source>
</evidence>
<feature type="compositionally biased region" description="Polar residues" evidence="1">
    <location>
        <begin position="49"/>
        <end position="60"/>
    </location>
</feature>
<dbReference type="GO" id="GO:0003989">
    <property type="term" value="F:acetyl-CoA carboxylase activity"/>
    <property type="evidence" value="ECO:0007669"/>
    <property type="project" value="InterPro"/>
</dbReference>
<dbReference type="InterPro" id="IPR032716">
    <property type="entry name" value="ACC_epsilon"/>
</dbReference>
<gene>
    <name evidence="2" type="ORF">FDG2_1532</name>
</gene>
<dbReference type="EMBL" id="FLUV01000628">
    <property type="protein sequence ID" value="SBW19892.1"/>
    <property type="molecule type" value="Genomic_DNA"/>
</dbReference>
<accession>A0A1C3NVU2</accession>
<dbReference type="AlphaFoldDB" id="A0A1C3NVU2"/>
<feature type="region of interest" description="Disordered" evidence="1">
    <location>
        <begin position="38"/>
        <end position="71"/>
    </location>
</feature>
<organism evidence="2 3">
    <name type="scientific">Candidatus Protofrankia californiensis</name>
    <dbReference type="NCBI Taxonomy" id="1839754"/>
    <lineage>
        <taxon>Bacteria</taxon>
        <taxon>Bacillati</taxon>
        <taxon>Actinomycetota</taxon>
        <taxon>Actinomycetes</taxon>
        <taxon>Frankiales</taxon>
        <taxon>Frankiaceae</taxon>
        <taxon>Protofrankia</taxon>
    </lineage>
</organism>
<evidence type="ECO:0000313" key="2">
    <source>
        <dbReference type="EMBL" id="SBW19892.1"/>
    </source>
</evidence>
<proteinExistence type="predicted"/>
<dbReference type="Proteomes" id="UP000199013">
    <property type="component" value="Unassembled WGS sequence"/>
</dbReference>
<keyword evidence="3" id="KW-1185">Reference proteome</keyword>
<reference evidence="3" key="1">
    <citation type="submission" date="2016-02" db="EMBL/GenBank/DDBJ databases">
        <authorList>
            <person name="Wibberg D."/>
        </authorList>
    </citation>
    <scope>NUCLEOTIDE SEQUENCE [LARGE SCALE GENOMIC DNA]</scope>
</reference>
<dbReference type="GO" id="GO:0004658">
    <property type="term" value="F:propionyl-CoA carboxylase activity"/>
    <property type="evidence" value="ECO:0007669"/>
    <property type="project" value="InterPro"/>
</dbReference>
<sequence>MDSGGDGRAPHLRVVPTNASAEEIAALVAVLCLREAAPRAPQPPPSGWTDRSTAFRQSVHSGPDVWRRTGFTQGIRTRADW</sequence>
<name>A0A1C3NVU2_9ACTN</name>
<dbReference type="Pfam" id="PF13822">
    <property type="entry name" value="ACC_epsilon"/>
    <property type="match status" value="1"/>
</dbReference>
<evidence type="ECO:0000313" key="3">
    <source>
        <dbReference type="Proteomes" id="UP000199013"/>
    </source>
</evidence>
<protein>
    <recommendedName>
        <fullName evidence="4">Acyl-CoA carboxylase subunit epsilon</fullName>
    </recommendedName>
</protein>
<evidence type="ECO:0008006" key="4">
    <source>
        <dbReference type="Google" id="ProtNLM"/>
    </source>
</evidence>